<dbReference type="EMBL" id="JAINUG010000066">
    <property type="protein sequence ID" value="KAJ8402044.1"/>
    <property type="molecule type" value="Genomic_DNA"/>
</dbReference>
<dbReference type="Proteomes" id="UP001221898">
    <property type="component" value="Unassembled WGS sequence"/>
</dbReference>
<organism evidence="1 2">
    <name type="scientific">Aldrovandia affinis</name>
    <dbReference type="NCBI Taxonomy" id="143900"/>
    <lineage>
        <taxon>Eukaryota</taxon>
        <taxon>Metazoa</taxon>
        <taxon>Chordata</taxon>
        <taxon>Craniata</taxon>
        <taxon>Vertebrata</taxon>
        <taxon>Euteleostomi</taxon>
        <taxon>Actinopterygii</taxon>
        <taxon>Neopterygii</taxon>
        <taxon>Teleostei</taxon>
        <taxon>Notacanthiformes</taxon>
        <taxon>Halosauridae</taxon>
        <taxon>Aldrovandia</taxon>
    </lineage>
</organism>
<protein>
    <submittedName>
        <fullName evidence="1">Uncharacterized protein</fullName>
    </submittedName>
</protein>
<accession>A0AAD7WN09</accession>
<comment type="caution">
    <text evidence="1">The sequence shown here is derived from an EMBL/GenBank/DDBJ whole genome shotgun (WGS) entry which is preliminary data.</text>
</comment>
<proteinExistence type="predicted"/>
<sequence>AHFLCWCRRGNNFKVYEGKHNNWYGTPGGLYIQLESITDYHYVTPITIKWHLLCELCVLHLAMTKQDNKRKRERKSRKI</sequence>
<evidence type="ECO:0000313" key="1">
    <source>
        <dbReference type="EMBL" id="KAJ8402044.1"/>
    </source>
</evidence>
<name>A0AAD7WN09_9TELE</name>
<feature type="non-terminal residue" evidence="1">
    <location>
        <position position="1"/>
    </location>
</feature>
<keyword evidence="2" id="KW-1185">Reference proteome</keyword>
<gene>
    <name evidence="1" type="ORF">AAFF_G00372790</name>
</gene>
<evidence type="ECO:0000313" key="2">
    <source>
        <dbReference type="Proteomes" id="UP001221898"/>
    </source>
</evidence>
<dbReference type="AlphaFoldDB" id="A0AAD7WN09"/>
<reference evidence="1" key="1">
    <citation type="journal article" date="2023" name="Science">
        <title>Genome structures resolve the early diversification of teleost fishes.</title>
        <authorList>
            <person name="Parey E."/>
            <person name="Louis A."/>
            <person name="Montfort J."/>
            <person name="Bouchez O."/>
            <person name="Roques C."/>
            <person name="Iampietro C."/>
            <person name="Lluch J."/>
            <person name="Castinel A."/>
            <person name="Donnadieu C."/>
            <person name="Desvignes T."/>
            <person name="Floi Bucao C."/>
            <person name="Jouanno E."/>
            <person name="Wen M."/>
            <person name="Mejri S."/>
            <person name="Dirks R."/>
            <person name="Jansen H."/>
            <person name="Henkel C."/>
            <person name="Chen W.J."/>
            <person name="Zahm M."/>
            <person name="Cabau C."/>
            <person name="Klopp C."/>
            <person name="Thompson A.W."/>
            <person name="Robinson-Rechavi M."/>
            <person name="Braasch I."/>
            <person name="Lecointre G."/>
            <person name="Bobe J."/>
            <person name="Postlethwait J.H."/>
            <person name="Berthelot C."/>
            <person name="Roest Crollius H."/>
            <person name="Guiguen Y."/>
        </authorList>
    </citation>
    <scope>NUCLEOTIDE SEQUENCE</scope>
    <source>
        <strain evidence="1">NC1722</strain>
    </source>
</reference>